<evidence type="ECO:0000256" key="3">
    <source>
        <dbReference type="ARBA" id="ARBA00022898"/>
    </source>
</evidence>
<dbReference type="InterPro" id="IPR050147">
    <property type="entry name" value="Ser/Thr_Dehydratase"/>
</dbReference>
<dbReference type="InterPro" id="IPR036052">
    <property type="entry name" value="TrpB-like_PALP_sf"/>
</dbReference>
<accession>A0ABY9QUG4</accession>
<keyword evidence="8" id="KW-1185">Reference proteome</keyword>
<dbReference type="PANTHER" id="PTHR48078">
    <property type="entry name" value="THREONINE DEHYDRATASE, MITOCHONDRIAL-RELATED"/>
    <property type="match status" value="1"/>
</dbReference>
<evidence type="ECO:0000256" key="4">
    <source>
        <dbReference type="ARBA" id="ARBA00023239"/>
    </source>
</evidence>
<evidence type="ECO:0000256" key="1">
    <source>
        <dbReference type="ARBA" id="ARBA00001933"/>
    </source>
</evidence>
<dbReference type="NCBIfam" id="TIGR00260">
    <property type="entry name" value="thrC"/>
    <property type="match status" value="1"/>
</dbReference>
<gene>
    <name evidence="7" type="primary">thrC</name>
    <name evidence="7" type="ORF">RAH46_10160</name>
</gene>
<dbReference type="PANTHER" id="PTHR48078:SF6">
    <property type="entry name" value="L-THREONINE DEHYDRATASE CATABOLIC TDCB"/>
    <property type="match status" value="1"/>
</dbReference>
<dbReference type="CDD" id="cd01563">
    <property type="entry name" value="Thr-synth_1"/>
    <property type="match status" value="1"/>
</dbReference>
<organism evidence="7 8">
    <name type="scientific">Pseudomonas entomophila</name>
    <dbReference type="NCBI Taxonomy" id="312306"/>
    <lineage>
        <taxon>Bacteria</taxon>
        <taxon>Pseudomonadati</taxon>
        <taxon>Pseudomonadota</taxon>
        <taxon>Gammaproteobacteria</taxon>
        <taxon>Pseudomonadales</taxon>
        <taxon>Pseudomonadaceae</taxon>
        <taxon>Pseudomonas</taxon>
    </lineage>
</organism>
<dbReference type="InterPro" id="IPR001926">
    <property type="entry name" value="TrpB-like_PALP"/>
</dbReference>
<comment type="similarity">
    <text evidence="2">Belongs to the threonine synthase family.</text>
</comment>
<dbReference type="EC" id="4.2.3.1" evidence="5"/>
<sequence>MDRLCRPFVLQCITCGTRYAPYQVEYFCPHCRTDGALDTLYDYDSVRRECDRDRLATQAGLGMWRYRALLPLDSERYVPRLLVGSTPLYERPGLLETDSGMRVWVKDESRQPTGSLKDRASALAVALALESGASTVAVASTGNAASALAGMSAERGLRNVIFIPRTTPREKLAQMIGYGAEVILVDGAYDEAFEQCRNACESNGWYNRTTGINSYMTEGKKTVAFEICEQLGWQVPDLVFVPVGNGCILGAVHKGFQDLLKLGWIERMPRLMGVQARDSNFMYRAWSSGLPLEQVEKRAPTSLASSINVAFPRDRLKALRAVRDSEGEFLCVDDTAIVQAASRLAARTGIFPEAGAASSYAGLLQYAEQHPHSRESAVLLITGSGLKDTSIYLPSTHTASSAAARQTPATAIAS</sequence>
<evidence type="ECO:0000256" key="5">
    <source>
        <dbReference type="NCBIfam" id="TIGR00260"/>
    </source>
</evidence>
<keyword evidence="4 7" id="KW-0456">Lyase</keyword>
<dbReference type="EMBL" id="CP132921">
    <property type="protein sequence ID" value="WMW07676.1"/>
    <property type="molecule type" value="Genomic_DNA"/>
</dbReference>
<dbReference type="GeneID" id="32806900"/>
<dbReference type="RefSeq" id="WP_011534954.1">
    <property type="nucleotide sequence ID" value="NZ_CP132921.1"/>
</dbReference>
<name>A0ABY9QUG4_9PSED</name>
<keyword evidence="3" id="KW-0663">Pyridoxal phosphate</keyword>
<protein>
    <recommendedName>
        <fullName evidence="5">Threonine synthase</fullName>
        <ecNumber evidence="5">4.2.3.1</ecNumber>
    </recommendedName>
</protein>
<dbReference type="InterPro" id="IPR004450">
    <property type="entry name" value="Thr_synthase-like"/>
</dbReference>
<dbReference type="Pfam" id="PF00291">
    <property type="entry name" value="PALP"/>
    <property type="match status" value="1"/>
</dbReference>
<feature type="domain" description="Tryptophan synthase beta chain-like PALP" evidence="6">
    <location>
        <begin position="81"/>
        <end position="383"/>
    </location>
</feature>
<reference evidence="7 8" key="1">
    <citation type="submission" date="2023-08" db="EMBL/GenBank/DDBJ databases">
        <title>Complete Genome Sequence of Pseudomonas entomophila TVIN A01.</title>
        <authorList>
            <person name="Shelke T."/>
            <person name="Mahar N.S."/>
            <person name="Gupta I."/>
            <person name="Gupta V."/>
        </authorList>
    </citation>
    <scope>NUCLEOTIDE SEQUENCE [LARGE SCALE GENOMIC DNA]</scope>
    <source>
        <strain evidence="7 8">TVIN-A01</strain>
    </source>
</reference>
<dbReference type="GO" id="GO:0004795">
    <property type="term" value="F:threonine synthase activity"/>
    <property type="evidence" value="ECO:0007669"/>
    <property type="project" value="UniProtKB-EC"/>
</dbReference>
<evidence type="ECO:0000259" key="6">
    <source>
        <dbReference type="Pfam" id="PF00291"/>
    </source>
</evidence>
<dbReference type="Proteomes" id="UP001183127">
    <property type="component" value="Chromosome"/>
</dbReference>
<comment type="cofactor">
    <cofactor evidence="1">
        <name>pyridoxal 5'-phosphate</name>
        <dbReference type="ChEBI" id="CHEBI:597326"/>
    </cofactor>
</comment>
<dbReference type="SUPFAM" id="SSF53686">
    <property type="entry name" value="Tryptophan synthase beta subunit-like PLP-dependent enzymes"/>
    <property type="match status" value="1"/>
</dbReference>
<evidence type="ECO:0000256" key="2">
    <source>
        <dbReference type="ARBA" id="ARBA00005517"/>
    </source>
</evidence>
<evidence type="ECO:0000313" key="7">
    <source>
        <dbReference type="EMBL" id="WMW07676.1"/>
    </source>
</evidence>
<proteinExistence type="inferred from homology"/>
<evidence type="ECO:0000313" key="8">
    <source>
        <dbReference type="Proteomes" id="UP001183127"/>
    </source>
</evidence>
<dbReference type="Gene3D" id="3.40.50.1100">
    <property type="match status" value="2"/>
</dbReference>